<reference evidence="2 3" key="1">
    <citation type="journal article" date="2019" name="ISME J.">
        <title>Candidatus Macondimonas diazotrophica, a novel gammaproteobacterial genus dominating crude-oil-contaminated coastal sediments.</title>
        <authorList>
            <person name="Karthikeyan S."/>
            <person name="Konstantinidis K."/>
        </authorList>
    </citation>
    <scope>NUCLEOTIDE SEQUENCE [LARGE SCALE GENOMIC DNA]</scope>
    <source>
        <strain evidence="2 3">KTK01</strain>
    </source>
</reference>
<protein>
    <recommendedName>
        <fullName evidence="4">PepSY domain-containing protein</fullName>
    </recommendedName>
</protein>
<accession>A0A4Z0FAD8</accession>
<feature type="transmembrane region" description="Helical" evidence="1">
    <location>
        <begin position="33"/>
        <end position="54"/>
    </location>
</feature>
<keyword evidence="3" id="KW-1185">Reference proteome</keyword>
<evidence type="ECO:0000313" key="2">
    <source>
        <dbReference type="EMBL" id="TFZ82409.1"/>
    </source>
</evidence>
<keyword evidence="1" id="KW-0472">Membrane</keyword>
<dbReference type="OrthoDB" id="9760788at2"/>
<proteinExistence type="predicted"/>
<keyword evidence="1" id="KW-1133">Transmembrane helix</keyword>
<dbReference type="RefSeq" id="WP_135281884.1">
    <property type="nucleotide sequence ID" value="NZ_SRIO01000009.1"/>
</dbReference>
<dbReference type="AlphaFoldDB" id="A0A4Z0FAD8"/>
<dbReference type="EMBL" id="SRIO01000009">
    <property type="protein sequence ID" value="TFZ82409.1"/>
    <property type="molecule type" value="Genomic_DNA"/>
</dbReference>
<evidence type="ECO:0000256" key="1">
    <source>
        <dbReference type="SAM" id="Phobius"/>
    </source>
</evidence>
<sequence>MALIEPGKIPAVNRPTRLSRIDIGRLHRWHMRAGLWIGLAVILWALSGLGHPILSRLNPKPATFAPPLSAVDGSNLQSPQQVLQAAGLTRFEALRLWQPAGATPAYRVQSEGRIYWIDARSGAVQPDAERRWAERLARHYTGDQTSAVTRLTLLDSFNNDYHYIDRLLPVWEVALNRPDGLRAYVDPASGRLATLTDTRKDWTGKLFRWMHSWSPIQSSRWTQGIMLTLLLVTAMVSAAGLAIYVRLWRRGALRLARPATVRIHQRLAVPVAPIALMLALSGALHLGVKAWQGDPTAPAAPRSFSTTELQAPFAALVAGFVGGASILALDLTRLDGEPAWIAMPASPVAAPGHRHGDRHDAPPPADRYVNAATGAVIPDGNQRHATALAYQHAGLPIGTATDVKPVHRFGDGYGFVFKRLPVMAVTLPERPGETWYVETRTGALAAHLTPLNRIEGWVFGAIHKWSFLDAGIGKPGRELLQSLAALALALTVGLGLARQVSRWRQSRA</sequence>
<keyword evidence="1" id="KW-0812">Transmembrane</keyword>
<feature type="transmembrane region" description="Helical" evidence="1">
    <location>
        <begin position="311"/>
        <end position="329"/>
    </location>
</feature>
<feature type="transmembrane region" description="Helical" evidence="1">
    <location>
        <begin position="224"/>
        <end position="247"/>
    </location>
</feature>
<gene>
    <name evidence="2" type="ORF">E4680_07965</name>
</gene>
<evidence type="ECO:0008006" key="4">
    <source>
        <dbReference type="Google" id="ProtNLM"/>
    </source>
</evidence>
<dbReference type="Proteomes" id="UP000297890">
    <property type="component" value="Unassembled WGS sequence"/>
</dbReference>
<evidence type="ECO:0000313" key="3">
    <source>
        <dbReference type="Proteomes" id="UP000297890"/>
    </source>
</evidence>
<organism evidence="2 3">
    <name type="scientific">Candidatus Macondimonas diazotrophica</name>
    <dbReference type="NCBI Taxonomy" id="2305248"/>
    <lineage>
        <taxon>Bacteria</taxon>
        <taxon>Pseudomonadati</taxon>
        <taxon>Pseudomonadota</taxon>
        <taxon>Gammaproteobacteria</taxon>
        <taxon>Chromatiales</taxon>
        <taxon>Ectothiorhodospiraceae</taxon>
        <taxon>Candidatus Macondimonas</taxon>
    </lineage>
</organism>
<name>A0A4Z0FAD8_9GAMM</name>
<feature type="transmembrane region" description="Helical" evidence="1">
    <location>
        <begin position="267"/>
        <end position="291"/>
    </location>
</feature>
<comment type="caution">
    <text evidence="2">The sequence shown here is derived from an EMBL/GenBank/DDBJ whole genome shotgun (WGS) entry which is preliminary data.</text>
</comment>